<sequence length="559" mass="59121">MRRNRLMTAALVAPLLISLGVGGSGSAATPSSGYTVLIETGASRTAAIAAVQAAGGVLFRENPAAGTLTVTAPKTGFIEQVTASAAVFGAARDFTIEENTKPDPAEQTPAATAAQPVTEVPTVKEPLEEKQWGFNMVRGDLAREKQLGDPRVYVGVLDSGIDGSHPDLSGRLDRSLSRNFTRDVPSVDGPCEVASCVDPADVDDDGHGTHVAGIIAAGHNKFGMAGVAPNITLVSLRATQDSGYAFLQPVIDALTYGADVGIDVINMSFFIDPWRYNCAASPNDTPEHQIEQRTIVAAYQRALDYAHSKGVTLVSSLGNNHDDLGKPRTDTTSPAFPPNGEYQRPIDNATCSKVPTELDHVLGVSALGPSRAKSNRSDYGVEQIDLSAPGGFLKDFWGTPWYEHRENRILSTYSRSSSLAQGFIDANGDITPLGDANNMLKHCVATTCAYYRYLDGTSMAAPHASATAALTVSQYGKPDPAHPGTLTLSPTSVERVLKVTADKTACPEPRTVSYEHLGLPAEYNATCEGDLYFNGFYGHGVVNAFAAVTRGSASLSENN</sequence>
<evidence type="ECO:0000256" key="8">
    <source>
        <dbReference type="SAM" id="SignalP"/>
    </source>
</evidence>
<dbReference type="PROSITE" id="PS51892">
    <property type="entry name" value="SUBTILASE"/>
    <property type="match status" value="1"/>
</dbReference>
<dbReference type="PROSITE" id="PS00137">
    <property type="entry name" value="SUBTILASE_HIS"/>
    <property type="match status" value="1"/>
</dbReference>
<dbReference type="STRING" id="1179773.BN6_28490"/>
<feature type="active site" description="Charge relay system" evidence="5">
    <location>
        <position position="458"/>
    </location>
</feature>
<dbReference type="AlphaFoldDB" id="K0JZT6"/>
<evidence type="ECO:0000259" key="9">
    <source>
        <dbReference type="Pfam" id="PF00082"/>
    </source>
</evidence>
<reference evidence="10 11" key="1">
    <citation type="journal article" date="2012" name="BMC Genomics">
        <title>Complete genome sequence of Saccharothrix espanaensis DSM 44229T and comparison to the other completely sequenced Pseudonocardiaceae.</title>
        <authorList>
            <person name="Strobel T."/>
            <person name="Al-Dilaimi A."/>
            <person name="Blom J."/>
            <person name="Gessner A."/>
            <person name="Kalinowski J."/>
            <person name="Luzhetska M."/>
            <person name="Puhler A."/>
            <person name="Szczepanowski R."/>
            <person name="Bechthold A."/>
            <person name="Ruckert C."/>
        </authorList>
    </citation>
    <scope>NUCLEOTIDE SEQUENCE [LARGE SCALE GENOMIC DNA]</scope>
    <source>
        <strain evidence="11">ATCC 51144 / DSM 44229 / JCM 9112 / NBRC 15066 / NRRL 15764</strain>
    </source>
</reference>
<dbReference type="InterPro" id="IPR015500">
    <property type="entry name" value="Peptidase_S8_subtilisin-rel"/>
</dbReference>
<keyword evidence="11" id="KW-1185">Reference proteome</keyword>
<dbReference type="InterPro" id="IPR000209">
    <property type="entry name" value="Peptidase_S8/S53_dom"/>
</dbReference>
<name>K0JZT6_SACES</name>
<dbReference type="InterPro" id="IPR050131">
    <property type="entry name" value="Peptidase_S8_subtilisin-like"/>
</dbReference>
<dbReference type="InterPro" id="IPR023828">
    <property type="entry name" value="Peptidase_S8_Ser-AS"/>
</dbReference>
<evidence type="ECO:0000256" key="3">
    <source>
        <dbReference type="ARBA" id="ARBA00022801"/>
    </source>
</evidence>
<dbReference type="PANTHER" id="PTHR43806">
    <property type="entry name" value="PEPTIDASE S8"/>
    <property type="match status" value="1"/>
</dbReference>
<evidence type="ECO:0000256" key="2">
    <source>
        <dbReference type="ARBA" id="ARBA00022670"/>
    </source>
</evidence>
<feature type="compositionally biased region" description="Basic and acidic residues" evidence="7">
    <location>
        <begin position="320"/>
        <end position="329"/>
    </location>
</feature>
<dbReference type="GO" id="GO:0004252">
    <property type="term" value="F:serine-type endopeptidase activity"/>
    <property type="evidence" value="ECO:0007669"/>
    <property type="project" value="UniProtKB-UniRule"/>
</dbReference>
<gene>
    <name evidence="10" type="ordered locus">BN6_28490</name>
</gene>
<dbReference type="PROSITE" id="PS00138">
    <property type="entry name" value="SUBTILASE_SER"/>
    <property type="match status" value="1"/>
</dbReference>
<dbReference type="PANTHER" id="PTHR43806:SF11">
    <property type="entry name" value="CEREVISIN-RELATED"/>
    <property type="match status" value="1"/>
</dbReference>
<keyword evidence="2 5" id="KW-0645">Protease</keyword>
<dbReference type="RefSeq" id="WP_015100271.1">
    <property type="nucleotide sequence ID" value="NC_019673.1"/>
</dbReference>
<evidence type="ECO:0000256" key="1">
    <source>
        <dbReference type="ARBA" id="ARBA00011073"/>
    </source>
</evidence>
<evidence type="ECO:0000256" key="6">
    <source>
        <dbReference type="RuleBase" id="RU003355"/>
    </source>
</evidence>
<evidence type="ECO:0000256" key="5">
    <source>
        <dbReference type="PROSITE-ProRule" id="PRU01240"/>
    </source>
</evidence>
<dbReference type="KEGG" id="sesp:BN6_28490"/>
<comment type="similarity">
    <text evidence="1 5 6">Belongs to the peptidase S8 family.</text>
</comment>
<dbReference type="InterPro" id="IPR022398">
    <property type="entry name" value="Peptidase_S8_His-AS"/>
</dbReference>
<feature type="domain" description="Peptidase S8/S53" evidence="9">
    <location>
        <begin position="152"/>
        <end position="522"/>
    </location>
</feature>
<dbReference type="HOGENOM" id="CLU_011263_17_3_11"/>
<dbReference type="OrthoDB" id="9813435at2"/>
<dbReference type="GO" id="GO:0006508">
    <property type="term" value="P:proteolysis"/>
    <property type="evidence" value="ECO:0007669"/>
    <property type="project" value="UniProtKB-KW"/>
</dbReference>
<dbReference type="PROSITE" id="PS00136">
    <property type="entry name" value="SUBTILASE_ASP"/>
    <property type="match status" value="1"/>
</dbReference>
<proteinExistence type="inferred from homology"/>
<evidence type="ECO:0000256" key="4">
    <source>
        <dbReference type="ARBA" id="ARBA00022825"/>
    </source>
</evidence>
<feature type="region of interest" description="Disordered" evidence="7">
    <location>
        <begin position="318"/>
        <end position="347"/>
    </location>
</feature>
<organism evidence="10 11">
    <name type="scientific">Saccharothrix espanaensis (strain ATCC 51144 / DSM 44229 / JCM 9112 / NBRC 15066 / NRRL 15764)</name>
    <dbReference type="NCBI Taxonomy" id="1179773"/>
    <lineage>
        <taxon>Bacteria</taxon>
        <taxon>Bacillati</taxon>
        <taxon>Actinomycetota</taxon>
        <taxon>Actinomycetes</taxon>
        <taxon>Pseudonocardiales</taxon>
        <taxon>Pseudonocardiaceae</taxon>
        <taxon>Saccharothrix</taxon>
    </lineage>
</organism>
<evidence type="ECO:0000256" key="7">
    <source>
        <dbReference type="SAM" id="MobiDB-lite"/>
    </source>
</evidence>
<dbReference type="PRINTS" id="PR00723">
    <property type="entry name" value="SUBTILISIN"/>
</dbReference>
<dbReference type="PATRIC" id="fig|1179773.3.peg.2848"/>
<dbReference type="EMBL" id="HE804045">
    <property type="protein sequence ID" value="CCH30159.1"/>
    <property type="molecule type" value="Genomic_DNA"/>
</dbReference>
<dbReference type="InterPro" id="IPR023827">
    <property type="entry name" value="Peptidase_S8_Asp-AS"/>
</dbReference>
<dbReference type="BioCyc" id="SESP1179773:BN6_RS13840-MONOMER"/>
<dbReference type="SUPFAM" id="SSF52743">
    <property type="entry name" value="Subtilisin-like"/>
    <property type="match status" value="1"/>
</dbReference>
<feature type="active site" description="Charge relay system" evidence="5">
    <location>
        <position position="207"/>
    </location>
</feature>
<feature type="chain" id="PRO_5003835758" evidence="8">
    <location>
        <begin position="28"/>
        <end position="559"/>
    </location>
</feature>
<feature type="signal peptide" evidence="8">
    <location>
        <begin position="1"/>
        <end position="27"/>
    </location>
</feature>
<feature type="active site" description="Charge relay system" evidence="5">
    <location>
        <position position="158"/>
    </location>
</feature>
<keyword evidence="8" id="KW-0732">Signal</keyword>
<accession>K0JZT6</accession>
<protein>
    <submittedName>
        <fullName evidence="10">Peptidase S8/S53, subtilisin kexin sedolisin</fullName>
    </submittedName>
</protein>
<evidence type="ECO:0000313" key="11">
    <source>
        <dbReference type="Proteomes" id="UP000006281"/>
    </source>
</evidence>
<evidence type="ECO:0000313" key="10">
    <source>
        <dbReference type="EMBL" id="CCH30159.1"/>
    </source>
</evidence>
<keyword evidence="4 5" id="KW-0720">Serine protease</keyword>
<dbReference type="eggNOG" id="COG1404">
    <property type="taxonomic scope" value="Bacteria"/>
</dbReference>
<dbReference type="Pfam" id="PF00082">
    <property type="entry name" value="Peptidase_S8"/>
    <property type="match status" value="1"/>
</dbReference>
<dbReference type="Gene3D" id="3.40.50.200">
    <property type="entry name" value="Peptidase S8/S53 domain"/>
    <property type="match status" value="1"/>
</dbReference>
<dbReference type="InterPro" id="IPR036852">
    <property type="entry name" value="Peptidase_S8/S53_dom_sf"/>
</dbReference>
<keyword evidence="3 5" id="KW-0378">Hydrolase</keyword>
<dbReference type="Proteomes" id="UP000006281">
    <property type="component" value="Chromosome"/>
</dbReference>